<name>A0A175R5J5_9HYPH</name>
<dbReference type="InterPro" id="IPR011032">
    <property type="entry name" value="GroES-like_sf"/>
</dbReference>
<dbReference type="GO" id="GO:0043957">
    <property type="term" value="F:acryloyl-CoA reductase (NADPH) activity"/>
    <property type="evidence" value="ECO:0007669"/>
    <property type="project" value="TreeGrafter"/>
</dbReference>
<dbReference type="PATRIC" id="fig|401562.3.peg.2918"/>
<dbReference type="InterPro" id="IPR013154">
    <property type="entry name" value="ADH-like_N"/>
</dbReference>
<dbReference type="InterPro" id="IPR051397">
    <property type="entry name" value="Zn-ADH-like_protein"/>
</dbReference>
<dbReference type="Proteomes" id="UP000078272">
    <property type="component" value="Unassembled WGS sequence"/>
</dbReference>
<dbReference type="SUPFAM" id="SSF50129">
    <property type="entry name" value="GroES-like"/>
    <property type="match status" value="1"/>
</dbReference>
<dbReference type="Pfam" id="PF08240">
    <property type="entry name" value="ADH_N"/>
    <property type="match status" value="1"/>
</dbReference>
<dbReference type="Gene3D" id="3.40.50.720">
    <property type="entry name" value="NAD(P)-binding Rossmann-like Domain"/>
    <property type="match status" value="1"/>
</dbReference>
<comment type="caution">
    <text evidence="2">The sequence shown here is derived from an EMBL/GenBank/DDBJ whole genome shotgun (WGS) entry which is preliminary data.</text>
</comment>
<gene>
    <name evidence="2" type="ORF">NS226_16010</name>
</gene>
<evidence type="ECO:0000313" key="2">
    <source>
        <dbReference type="EMBL" id="KTQ90919.1"/>
    </source>
</evidence>
<dbReference type="PANTHER" id="PTHR43677">
    <property type="entry name" value="SHORT-CHAIN DEHYDROGENASE/REDUCTASE"/>
    <property type="match status" value="1"/>
</dbReference>
<dbReference type="InterPro" id="IPR036291">
    <property type="entry name" value="NAD(P)-bd_dom_sf"/>
</dbReference>
<dbReference type="EMBL" id="LDPZ01000035">
    <property type="protein sequence ID" value="KTQ90919.1"/>
    <property type="molecule type" value="Genomic_DNA"/>
</dbReference>
<dbReference type="PANTHER" id="PTHR43677:SF1">
    <property type="entry name" value="ACRYLYL-COA REDUCTASE ACUI-RELATED"/>
    <property type="match status" value="1"/>
</dbReference>
<dbReference type="AlphaFoldDB" id="A0A175R5J5"/>
<dbReference type="Pfam" id="PF00107">
    <property type="entry name" value="ADH_zinc_N"/>
    <property type="match status" value="1"/>
</dbReference>
<proteinExistence type="predicted"/>
<evidence type="ECO:0000259" key="1">
    <source>
        <dbReference type="SMART" id="SM00829"/>
    </source>
</evidence>
<accession>A0A175R5J5</accession>
<dbReference type="SUPFAM" id="SSF51735">
    <property type="entry name" value="NAD(P)-binding Rossmann-fold domains"/>
    <property type="match status" value="1"/>
</dbReference>
<dbReference type="CDD" id="cd08288">
    <property type="entry name" value="MDR_yhdh"/>
    <property type="match status" value="1"/>
</dbReference>
<dbReference type="RefSeq" id="WP_058635807.1">
    <property type="nucleotide sequence ID" value="NZ_LDPZ01000035.1"/>
</dbReference>
<dbReference type="NCBIfam" id="TIGR02823">
    <property type="entry name" value="oxido_YhdH"/>
    <property type="match status" value="1"/>
</dbReference>
<dbReference type="STRING" id="401562.NS365_19925"/>
<dbReference type="Gene3D" id="3.90.180.10">
    <property type="entry name" value="Medium-chain alcohol dehydrogenases, catalytic domain"/>
    <property type="match status" value="1"/>
</dbReference>
<dbReference type="SMART" id="SM00829">
    <property type="entry name" value="PKS_ER"/>
    <property type="match status" value="1"/>
</dbReference>
<protein>
    <submittedName>
        <fullName evidence="2">NADPH:quinone dehydrogenase</fullName>
    </submittedName>
</protein>
<dbReference type="OrthoDB" id="9782155at2"/>
<reference evidence="2 3" key="1">
    <citation type="journal article" date="2016" name="Front. Microbiol.">
        <title>Genomic Resource of Rice Seed Associated Bacteria.</title>
        <authorList>
            <person name="Midha S."/>
            <person name="Bansal K."/>
            <person name="Sharma S."/>
            <person name="Kumar N."/>
            <person name="Patil P.P."/>
            <person name="Chaudhry V."/>
            <person name="Patil P.B."/>
        </authorList>
    </citation>
    <scope>NUCLEOTIDE SEQUENCE [LARGE SCALE GENOMIC DNA]</scope>
    <source>
        <strain evidence="2 3">NS226</strain>
    </source>
</reference>
<organism evidence="2 3">
    <name type="scientific">Aureimonas ureilytica</name>
    <dbReference type="NCBI Taxonomy" id="401562"/>
    <lineage>
        <taxon>Bacteria</taxon>
        <taxon>Pseudomonadati</taxon>
        <taxon>Pseudomonadota</taxon>
        <taxon>Alphaproteobacteria</taxon>
        <taxon>Hyphomicrobiales</taxon>
        <taxon>Aurantimonadaceae</taxon>
        <taxon>Aureimonas</taxon>
    </lineage>
</organism>
<dbReference type="InterPro" id="IPR014188">
    <property type="entry name" value="Acrylyl-CoA_reductase_AcuI"/>
</dbReference>
<feature type="domain" description="Enoyl reductase (ER)" evidence="1">
    <location>
        <begin position="19"/>
        <end position="328"/>
    </location>
</feature>
<dbReference type="InterPro" id="IPR020843">
    <property type="entry name" value="ER"/>
</dbReference>
<dbReference type="InterPro" id="IPR013149">
    <property type="entry name" value="ADH-like_C"/>
</dbReference>
<evidence type="ECO:0000313" key="3">
    <source>
        <dbReference type="Proteomes" id="UP000078272"/>
    </source>
</evidence>
<sequence>MGSDQFRAIRLTQGEGGQTLVENVTLSTSDLMDGDVDVAVEATTINYKDALALTGRSPVVRRWPMVPGIDLAGTVRASRSPLWREGDQVLLNGYGLGETHWGAYAGLARVKAEWLVPLPDRFSPGEAMSIGTAGYTAALCVLALERFGLSPERGPAVVTGAAGGVGSIAVALLAKRGWHVVAVTGRPSEADWLRGLGAAEILERADLSAPGKPLGKERWAAGVDCVGSHTLANVLSQTMRDGAVAACGLAGGMDLPASVAPFILRGVALLGVDSVYAPQAERRRAWARLAEDLDPAALSSLTSPIGFADIVPTAQRLLAGQVRGRVVVSDVAAATVI</sequence>